<feature type="transmembrane region" description="Helical" evidence="1">
    <location>
        <begin position="156"/>
        <end position="174"/>
    </location>
</feature>
<keyword evidence="3" id="KW-1185">Reference proteome</keyword>
<dbReference type="GO" id="GO:0016787">
    <property type="term" value="F:hydrolase activity"/>
    <property type="evidence" value="ECO:0007669"/>
    <property type="project" value="UniProtKB-KW"/>
</dbReference>
<gene>
    <name evidence="2" type="ORF">FHS18_005384</name>
</gene>
<organism evidence="2 3">
    <name type="scientific">Paenibacillus phyllosphaerae</name>
    <dbReference type="NCBI Taxonomy" id="274593"/>
    <lineage>
        <taxon>Bacteria</taxon>
        <taxon>Bacillati</taxon>
        <taxon>Bacillota</taxon>
        <taxon>Bacilli</taxon>
        <taxon>Bacillales</taxon>
        <taxon>Paenibacillaceae</taxon>
        <taxon>Paenibacillus</taxon>
    </lineage>
</organism>
<proteinExistence type="predicted"/>
<comment type="caution">
    <text evidence="2">The sequence shown here is derived from an EMBL/GenBank/DDBJ whole genome shotgun (WGS) entry which is preliminary data.</text>
</comment>
<keyword evidence="1" id="KW-0472">Membrane</keyword>
<dbReference type="EMBL" id="JACHXK010000017">
    <property type="protein sequence ID" value="MBB3113281.1"/>
    <property type="molecule type" value="Genomic_DNA"/>
</dbReference>
<keyword evidence="1" id="KW-0812">Transmembrane</keyword>
<protein>
    <submittedName>
        <fullName evidence="2">Membrane-bound metal-dependent hydrolase YbcI (DUF457 family)</fullName>
    </submittedName>
</protein>
<feature type="transmembrane region" description="Helical" evidence="1">
    <location>
        <begin position="129"/>
        <end position="150"/>
    </location>
</feature>
<name>A0A7W5B3K0_9BACL</name>
<dbReference type="NCBIfam" id="NF041644">
    <property type="entry name" value="CBO0543_fam"/>
    <property type="match status" value="1"/>
</dbReference>
<dbReference type="AlphaFoldDB" id="A0A7W5B3K0"/>
<feature type="transmembrane region" description="Helical" evidence="1">
    <location>
        <begin position="36"/>
        <end position="55"/>
    </location>
</feature>
<sequence>MDTVQSQENIEISGEFHKRISDTNRDFAHYWFEHTLWHWDFWLSLALAVLPWLLWIMFRRRESQARLLLAGFTMLIISSWLDFLGIIAGSWFYTGKLLPTIPSYVPWDFCLLPVTVMFVLQIKPRGLPWLKGIVFAVLTAFGGETLFQWLGFYVPLHWNQLYSLPIYVALYLICHRIANMSTFDPLTG</sequence>
<dbReference type="RefSeq" id="WP_183603365.1">
    <property type="nucleotide sequence ID" value="NZ_JACHXK010000017.1"/>
</dbReference>
<reference evidence="2 3" key="1">
    <citation type="submission" date="2020-08" db="EMBL/GenBank/DDBJ databases">
        <title>Genomic Encyclopedia of Type Strains, Phase III (KMG-III): the genomes of soil and plant-associated and newly described type strains.</title>
        <authorList>
            <person name="Whitman W."/>
        </authorList>
    </citation>
    <scope>NUCLEOTIDE SEQUENCE [LARGE SCALE GENOMIC DNA]</scope>
    <source>
        <strain evidence="2 3">CECT 5862</strain>
    </source>
</reference>
<dbReference type="Proteomes" id="UP000570361">
    <property type="component" value="Unassembled WGS sequence"/>
</dbReference>
<feature type="transmembrane region" description="Helical" evidence="1">
    <location>
        <begin position="67"/>
        <end position="92"/>
    </location>
</feature>
<dbReference type="InterPro" id="IPR048147">
    <property type="entry name" value="CBO0543-like"/>
</dbReference>
<evidence type="ECO:0000313" key="3">
    <source>
        <dbReference type="Proteomes" id="UP000570361"/>
    </source>
</evidence>
<keyword evidence="1" id="KW-1133">Transmembrane helix</keyword>
<evidence type="ECO:0000256" key="1">
    <source>
        <dbReference type="SAM" id="Phobius"/>
    </source>
</evidence>
<feature type="transmembrane region" description="Helical" evidence="1">
    <location>
        <begin position="104"/>
        <end position="122"/>
    </location>
</feature>
<keyword evidence="2" id="KW-0378">Hydrolase</keyword>
<evidence type="ECO:0000313" key="2">
    <source>
        <dbReference type="EMBL" id="MBB3113281.1"/>
    </source>
</evidence>
<accession>A0A7W5B3K0</accession>